<proteinExistence type="predicted"/>
<reference evidence="4 5" key="1">
    <citation type="submission" date="2019-03" db="EMBL/GenBank/DDBJ databases">
        <title>Single cell metagenomics reveals metabolic interactions within the superorganism composed of flagellate Streblomastix strix and complex community of Bacteroidetes bacteria on its surface.</title>
        <authorList>
            <person name="Treitli S.C."/>
            <person name="Kolisko M."/>
            <person name="Husnik F."/>
            <person name="Keeling P."/>
            <person name="Hampl V."/>
        </authorList>
    </citation>
    <scope>NUCLEOTIDE SEQUENCE [LARGE SCALE GENOMIC DNA]</scope>
    <source>
        <strain evidence="4">ST1C</strain>
    </source>
</reference>
<dbReference type="Pfam" id="PF13086">
    <property type="entry name" value="AAA_11"/>
    <property type="match status" value="1"/>
</dbReference>
<dbReference type="InterPro" id="IPR045055">
    <property type="entry name" value="DNA2/NAM7-like"/>
</dbReference>
<dbReference type="EMBL" id="SNRW01005475">
    <property type="protein sequence ID" value="KAA6384994.1"/>
    <property type="molecule type" value="Genomic_DNA"/>
</dbReference>
<dbReference type="Proteomes" id="UP000324800">
    <property type="component" value="Unassembled WGS sequence"/>
</dbReference>
<dbReference type="CDD" id="cd18808">
    <property type="entry name" value="SF1_C_Upf1"/>
    <property type="match status" value="1"/>
</dbReference>
<dbReference type="InterPro" id="IPR041679">
    <property type="entry name" value="DNA2/NAM7-like_C"/>
</dbReference>
<dbReference type="Pfam" id="PF13087">
    <property type="entry name" value="AAA_12"/>
    <property type="match status" value="1"/>
</dbReference>
<evidence type="ECO:0000259" key="3">
    <source>
        <dbReference type="Pfam" id="PF13087"/>
    </source>
</evidence>
<dbReference type="InterPro" id="IPR027417">
    <property type="entry name" value="P-loop_NTPase"/>
</dbReference>
<comment type="caution">
    <text evidence="4">The sequence shown here is derived from an EMBL/GenBank/DDBJ whole genome shotgun (WGS) entry which is preliminary data.</text>
</comment>
<feature type="domain" description="DNA2/NAM7 helicase helicase" evidence="2">
    <location>
        <begin position="19"/>
        <end position="277"/>
    </location>
</feature>
<feature type="non-terminal residue" evidence="4">
    <location>
        <position position="1"/>
    </location>
</feature>
<dbReference type="Gene3D" id="3.40.50.300">
    <property type="entry name" value="P-loop containing nucleotide triphosphate hydrolases"/>
    <property type="match status" value="2"/>
</dbReference>
<dbReference type="AlphaFoldDB" id="A0A5J4VR19"/>
<dbReference type="SUPFAM" id="SSF52540">
    <property type="entry name" value="P-loop containing nucleoside triphosphate hydrolases"/>
    <property type="match status" value="1"/>
</dbReference>
<feature type="compositionally biased region" description="Polar residues" evidence="1">
    <location>
        <begin position="166"/>
        <end position="181"/>
    </location>
</feature>
<evidence type="ECO:0008006" key="6">
    <source>
        <dbReference type="Google" id="ProtNLM"/>
    </source>
</evidence>
<dbReference type="InterPro" id="IPR047187">
    <property type="entry name" value="SF1_C_Upf1"/>
</dbReference>
<dbReference type="PANTHER" id="PTHR10887:SF518">
    <property type="entry name" value="RNA HELICASE NONSENSE MRNA REDUCING FACTOR"/>
    <property type="match status" value="1"/>
</dbReference>
<protein>
    <recommendedName>
        <fullName evidence="6">DNA2/NAM7 helicase-like C-terminal domain-containing protein</fullName>
    </recommendedName>
</protein>
<dbReference type="GO" id="GO:0004386">
    <property type="term" value="F:helicase activity"/>
    <property type="evidence" value="ECO:0007669"/>
    <property type="project" value="InterPro"/>
</dbReference>
<name>A0A5J4VR19_9EUKA</name>
<organism evidence="4 5">
    <name type="scientific">Streblomastix strix</name>
    <dbReference type="NCBI Taxonomy" id="222440"/>
    <lineage>
        <taxon>Eukaryota</taxon>
        <taxon>Metamonada</taxon>
        <taxon>Preaxostyla</taxon>
        <taxon>Oxymonadida</taxon>
        <taxon>Streblomastigidae</taxon>
        <taxon>Streblomastix</taxon>
    </lineage>
</organism>
<feature type="domain" description="DNA2/NAM7 helicase-like C-terminal" evidence="3">
    <location>
        <begin position="431"/>
        <end position="668"/>
    </location>
</feature>
<dbReference type="InterPro" id="IPR041677">
    <property type="entry name" value="DNA2/NAM7_AAA_11"/>
</dbReference>
<accession>A0A5J4VR19</accession>
<evidence type="ECO:0000313" key="4">
    <source>
        <dbReference type="EMBL" id="KAA6384994.1"/>
    </source>
</evidence>
<dbReference type="OrthoDB" id="6513042at2759"/>
<gene>
    <name evidence="4" type="ORF">EZS28_019478</name>
</gene>
<evidence type="ECO:0000256" key="1">
    <source>
        <dbReference type="SAM" id="MobiDB-lite"/>
    </source>
</evidence>
<sequence>LPPDAQYGRISDDQLPSDQLASKFRILFAAATNAAVDRRISSDILPYYASGGNAKKEEERDTMRLIKIKEAELKQLRIQLQNDQNGIRSVYKGNEEQNAISPQSKFLMPRVLKPITTFSSSKTLIGNTGIKRGFKSPLIQKENKNFEEKKENITNNVSKIDKKSITPPNNTKKVHPTHSSSTTQQLIKNAEEELANLRTVLSCLQAPPQTQLMDSNENKKDETNWLMSPFLRLIGATCSATCFPAFNTAPFSSPNVLILDEASQMTEPVSILPLLRCYSIDTQNNDETTSPNKITPIPSSSTPNQQIIKHGHNSDIILPQSSMNDRSLYGLTLFVRLARSSLFFKNIKKKIKIKQNNQSKNVLINTNYDYNNMTQEEQNDIGDSNEEKQIIFPSTLDHSSSSPHNNSIQTNIQLIPPPLYQHPIPSPPTLILLRTQFRCHPSIGTLSNLLFYCGSLKNGTVKRKSDTINNSNNNNVISSHVQPILPFLHPIVFVDTYGTEEYSSESMGFSYANEGEAKRIASFLHALLLHLQRLELLDSNRTSSSVKTGVARLKQNSRLALPGIVSPRSAIESEWERVSTFFSLQLATVDSFQGQERDIIILSTCRTKLGSGGFTSGGSGMIEKLYDSLMNNDTNETGSKKFESFLASPQRLAVAITRARAHLIVFGSGQVLSHAPLWSNILNTARKQKRRVLVFDDGNKEQIINKQKDLDILDDEQD</sequence>
<evidence type="ECO:0000259" key="2">
    <source>
        <dbReference type="Pfam" id="PF13086"/>
    </source>
</evidence>
<feature type="region of interest" description="Disordered" evidence="1">
    <location>
        <begin position="160"/>
        <end position="181"/>
    </location>
</feature>
<dbReference type="PANTHER" id="PTHR10887">
    <property type="entry name" value="DNA2/NAM7 HELICASE FAMILY"/>
    <property type="match status" value="1"/>
</dbReference>
<evidence type="ECO:0000313" key="5">
    <source>
        <dbReference type="Proteomes" id="UP000324800"/>
    </source>
</evidence>